<feature type="domain" description="Nitroreductase" evidence="1">
    <location>
        <begin position="8"/>
        <end position="186"/>
    </location>
</feature>
<organism evidence="2 3">
    <name type="scientific">Desulforapulum autotrophicum (strain ATCC 43914 / DSM 3382 / VKM B-1955 / HRM2)</name>
    <name type="common">Desulfobacterium autotrophicum</name>
    <dbReference type="NCBI Taxonomy" id="177437"/>
    <lineage>
        <taxon>Bacteria</taxon>
        <taxon>Pseudomonadati</taxon>
        <taxon>Thermodesulfobacteriota</taxon>
        <taxon>Desulfobacteria</taxon>
        <taxon>Desulfobacterales</taxon>
        <taxon>Desulfobacteraceae</taxon>
        <taxon>Desulforapulum</taxon>
    </lineage>
</organism>
<dbReference type="OrthoDB" id="9809288at2"/>
<evidence type="ECO:0000313" key="2">
    <source>
        <dbReference type="EMBL" id="ACN14144.1"/>
    </source>
</evidence>
<dbReference type="InterPro" id="IPR000415">
    <property type="entry name" value="Nitroreductase-like"/>
</dbReference>
<dbReference type="KEGG" id="dat:HRM2_10320"/>
<dbReference type="EMBL" id="CP001087">
    <property type="protein sequence ID" value="ACN14144.1"/>
    <property type="molecule type" value="Genomic_DNA"/>
</dbReference>
<dbReference type="PANTHER" id="PTHR43543:SF1">
    <property type="entry name" value="MALONIC SEMIALDEHYDE REDUCTASE RUTE-RELATED"/>
    <property type="match status" value="1"/>
</dbReference>
<accession>C0QL58</accession>
<gene>
    <name evidence="2" type="primary">nfnB1</name>
    <name evidence="2" type="ordered locus">HRM2_10320</name>
</gene>
<dbReference type="AlphaFoldDB" id="C0QL58"/>
<dbReference type="PANTHER" id="PTHR43543">
    <property type="entry name" value="MALONIC SEMIALDEHYDE REDUCTASE RUTE-RELATED"/>
    <property type="match status" value="1"/>
</dbReference>
<dbReference type="GO" id="GO:0016491">
    <property type="term" value="F:oxidoreductase activity"/>
    <property type="evidence" value="ECO:0007669"/>
    <property type="project" value="InterPro"/>
</dbReference>
<dbReference type="Proteomes" id="UP000000442">
    <property type="component" value="Chromosome"/>
</dbReference>
<dbReference type="STRING" id="177437.HRM2_10320"/>
<dbReference type="HOGENOM" id="CLU_070764_4_2_7"/>
<name>C0QL58_DESAH</name>
<dbReference type="Pfam" id="PF00881">
    <property type="entry name" value="Nitroreductase"/>
    <property type="match status" value="1"/>
</dbReference>
<evidence type="ECO:0000259" key="1">
    <source>
        <dbReference type="Pfam" id="PF00881"/>
    </source>
</evidence>
<protein>
    <submittedName>
        <fullName evidence="2">NfnB1</fullName>
    </submittedName>
</protein>
<evidence type="ECO:0000313" key="3">
    <source>
        <dbReference type="Proteomes" id="UP000000442"/>
    </source>
</evidence>
<proteinExistence type="predicted"/>
<dbReference type="SUPFAM" id="SSF55469">
    <property type="entry name" value="FMN-dependent nitroreductase-like"/>
    <property type="match status" value="1"/>
</dbReference>
<keyword evidence="3" id="KW-1185">Reference proteome</keyword>
<dbReference type="RefSeq" id="WP_015902933.1">
    <property type="nucleotide sequence ID" value="NC_012108.1"/>
</dbReference>
<dbReference type="Gene3D" id="3.40.109.10">
    <property type="entry name" value="NADH Oxidase"/>
    <property type="match status" value="1"/>
</dbReference>
<dbReference type="eggNOG" id="COG0778">
    <property type="taxonomic scope" value="Bacteria"/>
</dbReference>
<sequence>MEFHEVMKQRRSVNFFDPKKEVSEALLKEVIETAAMTPSGFNLQPWSLVALRKFGEKERLKKLAWNQPKVTEAPVVLIVLADRDAWKEGHPIVEQNFSEMVKSGAMKEEQRQWFADARTSLYGETPEKQQAFACKNTGFFAMSLMLAAKDLGLETHPMDGFDHDGVRKAFNIPDNFWIPLLLAVGYVGDDFKMAPPKWRRRAEDILVTFES</sequence>
<reference evidence="2 3" key="1">
    <citation type="journal article" date="2009" name="Environ. Microbiol.">
        <title>Genome sequence of Desulfobacterium autotrophicum HRM2, a marine sulfate reducer oxidizing organic carbon completely to carbon dioxide.</title>
        <authorList>
            <person name="Strittmatter A.W."/>
            <person name="Liesegang H."/>
            <person name="Rabus R."/>
            <person name="Decker I."/>
            <person name="Amann J."/>
            <person name="Andres S."/>
            <person name="Henne A."/>
            <person name="Fricke W.F."/>
            <person name="Martinez-Arias R."/>
            <person name="Bartels D."/>
            <person name="Goesmann A."/>
            <person name="Krause L."/>
            <person name="Puehler A."/>
            <person name="Klenk H.P."/>
            <person name="Richter M."/>
            <person name="Schuler M."/>
            <person name="Gloeckner F.O."/>
            <person name="Meyerdierks A."/>
            <person name="Gottschalk G."/>
            <person name="Amann R."/>
        </authorList>
    </citation>
    <scope>NUCLEOTIDE SEQUENCE [LARGE SCALE GENOMIC DNA]</scope>
    <source>
        <strain evidence="3">ATCC 43914 / DSM 3382 / HRM2</strain>
    </source>
</reference>
<dbReference type="CDD" id="cd02137">
    <property type="entry name" value="MhqN-like"/>
    <property type="match status" value="1"/>
</dbReference>
<dbReference type="InterPro" id="IPR029479">
    <property type="entry name" value="Nitroreductase"/>
</dbReference>
<dbReference type="InterPro" id="IPR050461">
    <property type="entry name" value="Nitroreductase_HadB/RutE"/>
</dbReference>